<evidence type="ECO:0000256" key="2">
    <source>
        <dbReference type="ARBA" id="ARBA00022670"/>
    </source>
</evidence>
<dbReference type="Gene3D" id="2.60.40.10">
    <property type="entry name" value="Immunoglobulins"/>
    <property type="match status" value="1"/>
</dbReference>
<dbReference type="InterPro" id="IPR050131">
    <property type="entry name" value="Peptidase_S8_subtilisin-like"/>
</dbReference>
<dbReference type="PROSITE" id="PS51892">
    <property type="entry name" value="SUBTILASE"/>
    <property type="match status" value="1"/>
</dbReference>
<protein>
    <submittedName>
        <fullName evidence="8">S8 family serine peptidase</fullName>
    </submittedName>
</protein>
<feature type="chain" id="PRO_5028885819" evidence="6">
    <location>
        <begin position="28"/>
        <end position="678"/>
    </location>
</feature>
<evidence type="ECO:0000256" key="6">
    <source>
        <dbReference type="SAM" id="SignalP"/>
    </source>
</evidence>
<organism evidence="8 9">
    <name type="scientific">Ideonella livida</name>
    <dbReference type="NCBI Taxonomy" id="2707176"/>
    <lineage>
        <taxon>Bacteria</taxon>
        <taxon>Pseudomonadati</taxon>
        <taxon>Pseudomonadota</taxon>
        <taxon>Betaproteobacteria</taxon>
        <taxon>Burkholderiales</taxon>
        <taxon>Sphaerotilaceae</taxon>
        <taxon>Ideonella</taxon>
    </lineage>
</organism>
<feature type="active site" description="Charge relay system" evidence="5">
    <location>
        <position position="264"/>
    </location>
</feature>
<feature type="signal peptide" evidence="6">
    <location>
        <begin position="1"/>
        <end position="27"/>
    </location>
</feature>
<evidence type="ECO:0000259" key="7">
    <source>
        <dbReference type="Pfam" id="PF00082"/>
    </source>
</evidence>
<dbReference type="AlphaFoldDB" id="A0A7C9PJV7"/>
<dbReference type="InterPro" id="IPR023828">
    <property type="entry name" value="Peptidase_S8_Ser-AS"/>
</dbReference>
<dbReference type="InterPro" id="IPR013783">
    <property type="entry name" value="Ig-like_fold"/>
</dbReference>
<dbReference type="InterPro" id="IPR000209">
    <property type="entry name" value="Peptidase_S8/S53_dom"/>
</dbReference>
<dbReference type="GO" id="GO:0004252">
    <property type="term" value="F:serine-type endopeptidase activity"/>
    <property type="evidence" value="ECO:0007669"/>
    <property type="project" value="UniProtKB-UniRule"/>
</dbReference>
<evidence type="ECO:0000313" key="9">
    <source>
        <dbReference type="Proteomes" id="UP000484255"/>
    </source>
</evidence>
<keyword evidence="4 5" id="KW-0720">Serine protease</keyword>
<keyword evidence="3 5" id="KW-0378">Hydrolase</keyword>
<keyword evidence="6" id="KW-0732">Signal</keyword>
<keyword evidence="9" id="KW-1185">Reference proteome</keyword>
<dbReference type="PROSITE" id="PS00138">
    <property type="entry name" value="SUBTILASE_SER"/>
    <property type="match status" value="1"/>
</dbReference>
<feature type="active site" description="Charge relay system" evidence="5">
    <location>
        <position position="188"/>
    </location>
</feature>
<reference evidence="8 9" key="1">
    <citation type="submission" date="2020-02" db="EMBL/GenBank/DDBJ databases">
        <title>Ideonella bacterium strain TBM-1.</title>
        <authorList>
            <person name="Chen W.-M."/>
        </authorList>
    </citation>
    <scope>NUCLEOTIDE SEQUENCE [LARGE SCALE GENOMIC DNA]</scope>
    <source>
        <strain evidence="8 9">TBM-1</strain>
    </source>
</reference>
<dbReference type="Gene3D" id="3.40.50.200">
    <property type="entry name" value="Peptidase S8/S53 domain"/>
    <property type="match status" value="1"/>
</dbReference>
<accession>A0A7C9PJV7</accession>
<dbReference type="SUPFAM" id="SSF52743">
    <property type="entry name" value="Subtilisin-like"/>
    <property type="match status" value="1"/>
</dbReference>
<dbReference type="GO" id="GO:0006508">
    <property type="term" value="P:proteolysis"/>
    <property type="evidence" value="ECO:0007669"/>
    <property type="project" value="UniProtKB-KW"/>
</dbReference>
<feature type="domain" description="Peptidase S8/S53" evidence="7">
    <location>
        <begin position="182"/>
        <end position="486"/>
    </location>
</feature>
<evidence type="ECO:0000256" key="1">
    <source>
        <dbReference type="ARBA" id="ARBA00011073"/>
    </source>
</evidence>
<dbReference type="RefSeq" id="WP_163459881.1">
    <property type="nucleotide sequence ID" value="NZ_JAAGOH010000050.1"/>
</dbReference>
<evidence type="ECO:0000256" key="3">
    <source>
        <dbReference type="ARBA" id="ARBA00022801"/>
    </source>
</evidence>
<dbReference type="InterPro" id="IPR035986">
    <property type="entry name" value="PKD_dom_sf"/>
</dbReference>
<gene>
    <name evidence="8" type="ORF">G3A44_21940</name>
</gene>
<evidence type="ECO:0000256" key="4">
    <source>
        <dbReference type="ARBA" id="ARBA00022825"/>
    </source>
</evidence>
<dbReference type="Pfam" id="PF00082">
    <property type="entry name" value="Peptidase_S8"/>
    <property type="match status" value="1"/>
</dbReference>
<dbReference type="Proteomes" id="UP000484255">
    <property type="component" value="Unassembled WGS sequence"/>
</dbReference>
<feature type="active site" description="Charge relay system" evidence="5">
    <location>
        <position position="450"/>
    </location>
</feature>
<dbReference type="PRINTS" id="PR00723">
    <property type="entry name" value="SUBTILISIN"/>
</dbReference>
<comment type="similarity">
    <text evidence="1 5">Belongs to the peptidase S8 family.</text>
</comment>
<proteinExistence type="inferred from homology"/>
<dbReference type="PANTHER" id="PTHR43806">
    <property type="entry name" value="PEPTIDASE S8"/>
    <property type="match status" value="1"/>
</dbReference>
<dbReference type="InterPro" id="IPR034176">
    <property type="entry name" value="Peptidases_S8_13"/>
</dbReference>
<sequence>MRLLPLRLASLALACLSLGWPAGSIGAAVEAGPRRAAAAPASEGARVIVRYREGATWLPRRSVVLRAGARPPRGATVLGERLGLRLQDGRALDGHTQVLRATSGLDSQALADRLAAQPDVLWAVPDRRRQALAAPNDPLYPGGQTLTTPVVGQWYLRAPTATVKSSLDIEPAWAITQGSASLVVAVLDTGARLDHPDLSGRTENGYDFVGWGDDVDATTALAIANDGSLDDANPSDPGDWITAAEDGLRGGVFEGCGESTSSWHGTQTLGLVGAATGNGIGMAGVAPGVRLLPVRVLGKCGGYDSDIIAAMRWAGGLAVEGVGLNPQPARVLNMSLGSGGSCSAAYQEAVDDLAAVGAVVVAAAGNDGLAVGTPANCSGVIAVTGVRHTGTKVGYSSLGAEATVAAPAGNCVNESGACLYPILSTTNTGTQSPQAHSYTTSGDDYAVGTSFSSPLVAGTVALMLSANPDLSTSQIISVLRNTARDFPASGADSDVKACHVPLGDDDYQDSECYCTVNTCGAGLLDAGAALAAVQSGAVSRPVAVMSASAVDLTAGQSASVSASRSSAVGGATLSTPAWSLISGTGVARLVVSSGGWTATVTGLAAGQAVVQLQVTDSSGQQSTTRQTFTITAASTGGETGGQDEEEEGGGAWQPLWLAGLVAAGLALPGRRRRPGQPG</sequence>
<name>A0A7C9PJV7_9BURK</name>
<dbReference type="InterPro" id="IPR015500">
    <property type="entry name" value="Peptidase_S8_subtilisin-rel"/>
</dbReference>
<dbReference type="SUPFAM" id="SSF49299">
    <property type="entry name" value="PKD domain"/>
    <property type="match status" value="1"/>
</dbReference>
<evidence type="ECO:0000313" key="8">
    <source>
        <dbReference type="EMBL" id="NDY93857.1"/>
    </source>
</evidence>
<keyword evidence="2 5" id="KW-0645">Protease</keyword>
<dbReference type="PANTHER" id="PTHR43806:SF11">
    <property type="entry name" value="CEREVISIN-RELATED"/>
    <property type="match status" value="1"/>
</dbReference>
<dbReference type="InterPro" id="IPR036852">
    <property type="entry name" value="Peptidase_S8/S53_dom_sf"/>
</dbReference>
<dbReference type="CDD" id="cd07496">
    <property type="entry name" value="Peptidases_S8_13"/>
    <property type="match status" value="1"/>
</dbReference>
<dbReference type="EMBL" id="JAAGOH010000050">
    <property type="protein sequence ID" value="NDY93857.1"/>
    <property type="molecule type" value="Genomic_DNA"/>
</dbReference>
<comment type="caution">
    <text evidence="8">The sequence shown here is derived from an EMBL/GenBank/DDBJ whole genome shotgun (WGS) entry which is preliminary data.</text>
</comment>
<evidence type="ECO:0000256" key="5">
    <source>
        <dbReference type="PROSITE-ProRule" id="PRU01240"/>
    </source>
</evidence>